<name>A0ABP9USK8_9BACT</name>
<accession>A0ABP9USK8</accession>
<dbReference type="InterPro" id="IPR002347">
    <property type="entry name" value="SDR_fam"/>
</dbReference>
<protein>
    <submittedName>
        <fullName evidence="3">3-oxoacyl-[acyl-carrier-protein] reductase FabG</fullName>
    </submittedName>
</protein>
<keyword evidence="2" id="KW-0560">Oxidoreductase</keyword>
<sequence>MSEPILVIGPTSGIGSKLVTKLESWRMPYLTAGRHDADLPFQADGQPRWDDLPEKLGGLIYCPGSILLKPFHRFSDADFLADFELNALGAVRAIRAALPALKAAESASIVLFSTVAVAQGMSFHSSIAMAKGAVEGLTRSLAAELAPKIRVNAIAPSLTDTPLSEPLLNSAQKREAAEKRHPLQAVGDPEDVATLAAFLLSNTSKFITGQVMRPDGGLSSVKLF</sequence>
<dbReference type="Pfam" id="PF13561">
    <property type="entry name" value="adh_short_C2"/>
    <property type="match status" value="1"/>
</dbReference>
<dbReference type="PANTHER" id="PTHR43477:SF1">
    <property type="entry name" value="DIHYDROANTICAPSIN 7-DEHYDROGENASE"/>
    <property type="match status" value="1"/>
</dbReference>
<dbReference type="InterPro" id="IPR051122">
    <property type="entry name" value="SDR_DHRS6-like"/>
</dbReference>
<dbReference type="Gene3D" id="3.40.50.720">
    <property type="entry name" value="NAD(P)-binding Rossmann-like Domain"/>
    <property type="match status" value="1"/>
</dbReference>
<evidence type="ECO:0000313" key="4">
    <source>
        <dbReference type="Proteomes" id="UP001476282"/>
    </source>
</evidence>
<reference evidence="3 4" key="1">
    <citation type="submission" date="2024-02" db="EMBL/GenBank/DDBJ databases">
        <title>Haloferula sargassicola NBRC 104335.</title>
        <authorList>
            <person name="Ichikawa N."/>
            <person name="Katano-Makiyama Y."/>
            <person name="Hidaka K."/>
        </authorList>
    </citation>
    <scope>NUCLEOTIDE SEQUENCE [LARGE SCALE GENOMIC DNA]</scope>
    <source>
        <strain evidence="3 4">NBRC 104335</strain>
    </source>
</reference>
<dbReference type="SUPFAM" id="SSF51735">
    <property type="entry name" value="NAD(P)-binding Rossmann-fold domains"/>
    <property type="match status" value="1"/>
</dbReference>
<gene>
    <name evidence="3" type="primary">fabG_3</name>
    <name evidence="3" type="ORF">Hsar01_01547</name>
</gene>
<dbReference type="PRINTS" id="PR00081">
    <property type="entry name" value="GDHRDH"/>
</dbReference>
<dbReference type="Proteomes" id="UP001476282">
    <property type="component" value="Unassembled WGS sequence"/>
</dbReference>
<proteinExistence type="inferred from homology"/>
<evidence type="ECO:0000256" key="2">
    <source>
        <dbReference type="ARBA" id="ARBA00023002"/>
    </source>
</evidence>
<organism evidence="3 4">
    <name type="scientific">Haloferula sargassicola</name>
    <dbReference type="NCBI Taxonomy" id="490096"/>
    <lineage>
        <taxon>Bacteria</taxon>
        <taxon>Pseudomonadati</taxon>
        <taxon>Verrucomicrobiota</taxon>
        <taxon>Verrucomicrobiia</taxon>
        <taxon>Verrucomicrobiales</taxon>
        <taxon>Verrucomicrobiaceae</taxon>
        <taxon>Haloferula</taxon>
    </lineage>
</organism>
<dbReference type="RefSeq" id="WP_353566472.1">
    <property type="nucleotide sequence ID" value="NZ_BAABRI010000007.1"/>
</dbReference>
<comment type="caution">
    <text evidence="3">The sequence shown here is derived from an EMBL/GenBank/DDBJ whole genome shotgun (WGS) entry which is preliminary data.</text>
</comment>
<keyword evidence="4" id="KW-1185">Reference proteome</keyword>
<dbReference type="PANTHER" id="PTHR43477">
    <property type="entry name" value="DIHYDROANTICAPSIN 7-DEHYDROGENASE"/>
    <property type="match status" value="1"/>
</dbReference>
<evidence type="ECO:0000313" key="3">
    <source>
        <dbReference type="EMBL" id="GAA5482329.1"/>
    </source>
</evidence>
<evidence type="ECO:0000256" key="1">
    <source>
        <dbReference type="ARBA" id="ARBA00006484"/>
    </source>
</evidence>
<dbReference type="CDD" id="cd05233">
    <property type="entry name" value="SDR_c"/>
    <property type="match status" value="1"/>
</dbReference>
<comment type="similarity">
    <text evidence="1">Belongs to the short-chain dehydrogenases/reductases (SDR) family.</text>
</comment>
<dbReference type="InterPro" id="IPR036291">
    <property type="entry name" value="NAD(P)-bd_dom_sf"/>
</dbReference>
<dbReference type="EMBL" id="BAABRI010000007">
    <property type="protein sequence ID" value="GAA5482329.1"/>
    <property type="molecule type" value="Genomic_DNA"/>
</dbReference>